<evidence type="ECO:0000313" key="2">
    <source>
        <dbReference type="Proteomes" id="UP000238954"/>
    </source>
</evidence>
<organism evidence="1 2">
    <name type="scientific">Sphingopyxis lindanitolerans</name>
    <dbReference type="NCBI Taxonomy" id="2054227"/>
    <lineage>
        <taxon>Bacteria</taxon>
        <taxon>Pseudomonadati</taxon>
        <taxon>Pseudomonadota</taxon>
        <taxon>Alphaproteobacteria</taxon>
        <taxon>Sphingomonadales</taxon>
        <taxon>Sphingomonadaceae</taxon>
        <taxon>Sphingopyxis</taxon>
    </lineage>
</organism>
<sequence>MRRAPRLPIGLVLDVDALNVRENKRYEVVFLNLNVQCLPQNDRCLIPFGDGGSSFVEYREFDFSTGQFVEGGFHSPPI</sequence>
<comment type="caution">
    <text evidence="1">The sequence shown here is derived from an EMBL/GenBank/DDBJ whole genome shotgun (WGS) entry which is preliminary data.</text>
</comment>
<dbReference type="EMBL" id="PHFW01000003">
    <property type="protein sequence ID" value="PQM26975.1"/>
    <property type="molecule type" value="Genomic_DNA"/>
</dbReference>
<dbReference type="Proteomes" id="UP000238954">
    <property type="component" value="Chromosome"/>
</dbReference>
<name>A0A2S8B3J3_9SPHN</name>
<protein>
    <submittedName>
        <fullName evidence="1">Uncharacterized protein</fullName>
    </submittedName>
</protein>
<reference evidence="2" key="1">
    <citation type="submission" date="2017-11" db="EMBL/GenBank/DDBJ databases">
        <title>The complete genome sequence of Sphingopyxis pomeranensis sp. nov. strain WS5A3p.</title>
        <authorList>
            <person name="Kaminski M.A."/>
        </authorList>
    </citation>
    <scope>NUCLEOTIDE SEQUENCE [LARGE SCALE GENOMIC DNA]</scope>
    <source>
        <strain evidence="2">WS5A3p</strain>
    </source>
</reference>
<evidence type="ECO:0000313" key="1">
    <source>
        <dbReference type="EMBL" id="PQM26975.1"/>
    </source>
</evidence>
<accession>A0A2S8B3J3</accession>
<dbReference type="AlphaFoldDB" id="A0A2S8B3J3"/>
<proteinExistence type="predicted"/>
<keyword evidence="2" id="KW-1185">Reference proteome</keyword>
<gene>
    <name evidence="1" type="ORF">CVO77_18580</name>
</gene>